<evidence type="ECO:0000313" key="1">
    <source>
        <dbReference type="EMBL" id="KAH6945122.1"/>
    </source>
</evidence>
<evidence type="ECO:0000313" key="2">
    <source>
        <dbReference type="Proteomes" id="UP000821845"/>
    </source>
</evidence>
<accession>A0ACB7TC80</accession>
<gene>
    <name evidence="1" type="ORF">HPB50_007329</name>
</gene>
<name>A0ACB7TC80_HYAAI</name>
<dbReference type="Proteomes" id="UP000821845">
    <property type="component" value="Chromosome 1"/>
</dbReference>
<comment type="caution">
    <text evidence="1">The sequence shown here is derived from an EMBL/GenBank/DDBJ whole genome shotgun (WGS) entry which is preliminary data.</text>
</comment>
<keyword evidence="2" id="KW-1185">Reference proteome</keyword>
<organism evidence="1 2">
    <name type="scientific">Hyalomma asiaticum</name>
    <name type="common">Tick</name>
    <dbReference type="NCBI Taxonomy" id="266040"/>
    <lineage>
        <taxon>Eukaryota</taxon>
        <taxon>Metazoa</taxon>
        <taxon>Ecdysozoa</taxon>
        <taxon>Arthropoda</taxon>
        <taxon>Chelicerata</taxon>
        <taxon>Arachnida</taxon>
        <taxon>Acari</taxon>
        <taxon>Parasitiformes</taxon>
        <taxon>Ixodida</taxon>
        <taxon>Ixodoidea</taxon>
        <taxon>Ixodidae</taxon>
        <taxon>Hyalomminae</taxon>
        <taxon>Hyalomma</taxon>
    </lineage>
</organism>
<reference evidence="1" key="1">
    <citation type="submission" date="2020-05" db="EMBL/GenBank/DDBJ databases">
        <title>Large-scale comparative analyses of tick genomes elucidate their genetic diversity and vector capacities.</title>
        <authorList>
            <person name="Jia N."/>
            <person name="Wang J."/>
            <person name="Shi W."/>
            <person name="Du L."/>
            <person name="Sun Y."/>
            <person name="Zhan W."/>
            <person name="Jiang J."/>
            <person name="Wang Q."/>
            <person name="Zhang B."/>
            <person name="Ji P."/>
            <person name="Sakyi L.B."/>
            <person name="Cui X."/>
            <person name="Yuan T."/>
            <person name="Jiang B."/>
            <person name="Yang W."/>
            <person name="Lam T.T.-Y."/>
            <person name="Chang Q."/>
            <person name="Ding S."/>
            <person name="Wang X."/>
            <person name="Zhu J."/>
            <person name="Ruan X."/>
            <person name="Zhao L."/>
            <person name="Wei J."/>
            <person name="Que T."/>
            <person name="Du C."/>
            <person name="Cheng J."/>
            <person name="Dai P."/>
            <person name="Han X."/>
            <person name="Huang E."/>
            <person name="Gao Y."/>
            <person name="Liu J."/>
            <person name="Shao H."/>
            <person name="Ye R."/>
            <person name="Li L."/>
            <person name="Wei W."/>
            <person name="Wang X."/>
            <person name="Wang C."/>
            <person name="Yang T."/>
            <person name="Huo Q."/>
            <person name="Li W."/>
            <person name="Guo W."/>
            <person name="Chen H."/>
            <person name="Zhou L."/>
            <person name="Ni X."/>
            <person name="Tian J."/>
            <person name="Zhou Y."/>
            <person name="Sheng Y."/>
            <person name="Liu T."/>
            <person name="Pan Y."/>
            <person name="Xia L."/>
            <person name="Li J."/>
            <person name="Zhao F."/>
            <person name="Cao W."/>
        </authorList>
    </citation>
    <scope>NUCLEOTIDE SEQUENCE</scope>
    <source>
        <strain evidence="1">Hyas-2018</strain>
    </source>
</reference>
<proteinExistence type="predicted"/>
<dbReference type="EMBL" id="CM023481">
    <property type="protein sequence ID" value="KAH6945122.1"/>
    <property type="molecule type" value="Genomic_DNA"/>
</dbReference>
<protein>
    <submittedName>
        <fullName evidence="1">Uncharacterized protein</fullName>
    </submittedName>
</protein>
<sequence length="89" mass="9848">MGLDRTNRARGHFKYDSVSNKSICQIENCQHVVLGDHGGNLERHLQGRHEEVYGSILADKASSTKHVVSGEVEGCPAAKLRQVDIQSMF</sequence>